<dbReference type="FunFam" id="3.20.20.20:FF:000002">
    <property type="entry name" value="Methionine synthase"/>
    <property type="match status" value="1"/>
</dbReference>
<evidence type="ECO:0000256" key="17">
    <source>
        <dbReference type="ARBA" id="ARBA00023285"/>
    </source>
</evidence>
<keyword evidence="9 20" id="KW-0489">Methyltransferase</keyword>
<dbReference type="GO" id="GO:0050667">
    <property type="term" value="P:homocysteine metabolic process"/>
    <property type="evidence" value="ECO:0007669"/>
    <property type="project" value="TreeGrafter"/>
</dbReference>
<reference evidence="25 26" key="2">
    <citation type="journal article" date="2009" name="Proc. Natl. Acad. Sci. U.S.A.">
        <title>On the chimeric nature, thermophilic origin, and phylogenetic placement of the Thermotogales.</title>
        <authorList>
            <person name="Zhaxybayeva O."/>
            <person name="Swithers K.S."/>
            <person name="Lapierre P."/>
            <person name="Fournier G.P."/>
            <person name="Bickhart D.M."/>
            <person name="DeBoy R.T."/>
            <person name="Nelson K.E."/>
            <person name="Nesbo C.L."/>
            <person name="Doolittle W.F."/>
            <person name="Gogarten J.P."/>
            <person name="Noll K.M."/>
        </authorList>
    </citation>
    <scope>NUCLEOTIDE SEQUENCE [LARGE SCALE GENOMIC DNA]</scope>
    <source>
        <strain evidence="26">ATCC BAA-488 / DSM 13995 / JCM 10881 / RKU-1</strain>
    </source>
</reference>
<dbReference type="eggNOG" id="COG1410">
    <property type="taxonomic scope" value="Bacteria"/>
</dbReference>
<keyword evidence="12 20" id="KW-0808">Transferase</keyword>
<evidence type="ECO:0000256" key="6">
    <source>
        <dbReference type="ARBA" id="ARBA00010854"/>
    </source>
</evidence>
<dbReference type="eggNOG" id="COG0646">
    <property type="taxonomic scope" value="Bacteria"/>
</dbReference>
<feature type="domain" description="Hcy-binding" evidence="21">
    <location>
        <begin position="4"/>
        <end position="287"/>
    </location>
</feature>
<evidence type="ECO:0000256" key="4">
    <source>
        <dbReference type="ARBA" id="ARBA00005178"/>
    </source>
</evidence>
<dbReference type="InterPro" id="IPR003759">
    <property type="entry name" value="Cbl-bd_cap"/>
</dbReference>
<accession>A5IKF3</accession>
<dbReference type="PROSITE" id="PS50970">
    <property type="entry name" value="HCY"/>
    <property type="match status" value="1"/>
</dbReference>
<evidence type="ECO:0000256" key="16">
    <source>
        <dbReference type="ARBA" id="ARBA00023167"/>
    </source>
</evidence>
<dbReference type="SUPFAM" id="SSF51717">
    <property type="entry name" value="Dihydropteroate synthetase-like"/>
    <property type="match status" value="1"/>
</dbReference>
<dbReference type="AlphaFoldDB" id="A5IKF3"/>
<dbReference type="GO" id="GO:0031419">
    <property type="term" value="F:cobalamin binding"/>
    <property type="evidence" value="ECO:0007669"/>
    <property type="project" value="UniProtKB-KW"/>
</dbReference>
<dbReference type="GO" id="GO:0005829">
    <property type="term" value="C:cytosol"/>
    <property type="evidence" value="ECO:0007669"/>
    <property type="project" value="TreeGrafter"/>
</dbReference>
<dbReference type="Gene3D" id="3.40.50.280">
    <property type="entry name" value="Cobalamin-binding domain"/>
    <property type="match status" value="1"/>
</dbReference>
<dbReference type="InterPro" id="IPR017215">
    <property type="entry name" value="MetH_bac"/>
</dbReference>
<evidence type="ECO:0000256" key="15">
    <source>
        <dbReference type="ARBA" id="ARBA00022833"/>
    </source>
</evidence>
<dbReference type="InterPro" id="IPR011005">
    <property type="entry name" value="Dihydropteroate_synth-like_sf"/>
</dbReference>
<dbReference type="PIRSF" id="PIRSF037472">
    <property type="entry name" value="DHPS_mtfrase"/>
    <property type="match status" value="1"/>
</dbReference>
<feature type="domain" description="B12-binding N-terminal" evidence="24">
    <location>
        <begin position="557"/>
        <end position="650"/>
    </location>
</feature>
<proteinExistence type="inferred from homology"/>
<sequence length="768" mass="85826">MRNRREVSKLLSERVLLLDGAYGTEFMKYGYDDLPEELNIKAPDVVLKVHRSYIESGSDVILTNTFGATRMKLRKHGLEDKLDPIVRNAVRIARRAAGEKLVFGDIGPTGELPYPLGNTLFEEFYENFRETVKIMVEEGVDGIIFETFSDILELKAAVLAAREVSRDVFLIAHMTFDEKGRSLTGTDPANFAITFDELDVDALGINCSLGPEEILPIFQELSQYTDKFLVVEPNAGKPIVENGKTVYPLKPHDFAVHIDSYYELGVNIFGGCCGTTPEHVKLFRKVLGNRKPLKRKKKRIFAVSSPSKLVTFDHFVVIGERINPAGRKKLWAEMQKGNEEIVINEAKTQVEKGAEVLDVNFGIESQIDVRYVEKIVQALPYVSNVPLSLDIQSVDLTEKALRTYPGRPLFNSSKVDEEELEKKINLLKKYGGTLIVLLMGKDVPKSFEERKEYFEKALKILERHNFSDRVIFDPGVLPLGAEGKPVEVLKTIEFISNRGFNTTVGLSNLSFGLPDRSYYNTAFLVLGISKGLSSAIMNPLDEILMKTLNATLVILEKKELPRAEVKEEKLVEIILSGNRSELERLVEDFLKEKDPLSIIEEQLRPAMERIGELYDKGKIFLPQLILAAQTVKPAFDKLTSMLPSDSQGETFVIATVKGDVHDIGKNIVASVIRSSGYRVVDLGKDVETSKILETVEKERPVALGLSAMMTTTVGRIKEVVEKLKEKNLKIPVIVGGASLNEKLAKELGADYYARNASEAVKILKSLGR</sequence>
<name>A5IKF3_THEP1</name>
<dbReference type="SUPFAM" id="SSF52242">
    <property type="entry name" value="Cobalamin (vitamin B12)-binding domain"/>
    <property type="match status" value="1"/>
</dbReference>
<dbReference type="Gene3D" id="3.20.20.330">
    <property type="entry name" value="Homocysteine-binding-like domain"/>
    <property type="match status" value="1"/>
</dbReference>
<evidence type="ECO:0000256" key="9">
    <source>
        <dbReference type="ARBA" id="ARBA00022603"/>
    </source>
</evidence>
<evidence type="ECO:0000259" key="24">
    <source>
        <dbReference type="PROSITE" id="PS51337"/>
    </source>
</evidence>
<evidence type="ECO:0000256" key="13">
    <source>
        <dbReference type="ARBA" id="ARBA00022691"/>
    </source>
</evidence>
<dbReference type="Gene3D" id="3.20.20.20">
    <property type="entry name" value="Dihydropteroate synthase-like"/>
    <property type="match status" value="1"/>
</dbReference>
<dbReference type="SMART" id="SM01018">
    <property type="entry name" value="B12-binding_2"/>
    <property type="match status" value="1"/>
</dbReference>
<evidence type="ECO:0000256" key="5">
    <source>
        <dbReference type="ARBA" id="ARBA00010398"/>
    </source>
</evidence>
<dbReference type="Gene3D" id="1.10.1240.10">
    <property type="entry name" value="Methionine synthase domain"/>
    <property type="match status" value="1"/>
</dbReference>
<evidence type="ECO:0000256" key="8">
    <source>
        <dbReference type="ARBA" id="ARBA00013998"/>
    </source>
</evidence>
<evidence type="ECO:0000313" key="25">
    <source>
        <dbReference type="EMBL" id="ABQ46676.1"/>
    </source>
</evidence>
<comment type="cofactor">
    <cofactor evidence="3">
        <name>methylcob(III)alamin</name>
        <dbReference type="ChEBI" id="CHEBI:28115"/>
    </cofactor>
</comment>
<keyword evidence="14 20" id="KW-0479">Metal-binding</keyword>
<keyword evidence="16" id="KW-0486">Methionine biosynthesis</keyword>
<dbReference type="RefSeq" id="WP_011943266.1">
    <property type="nucleotide sequence ID" value="NC_009486.1"/>
</dbReference>
<gene>
    <name evidence="25" type="ordered locus">Tpet_0656</name>
</gene>
<dbReference type="STRING" id="390874.Tpet_0656"/>
<comment type="catalytic activity">
    <reaction evidence="1">
        <text>(6S)-5-methyl-5,6,7,8-tetrahydrofolate + L-homocysteine = (6S)-5,6,7,8-tetrahydrofolate + L-methionine</text>
        <dbReference type="Rhea" id="RHEA:11172"/>
        <dbReference type="ChEBI" id="CHEBI:18608"/>
        <dbReference type="ChEBI" id="CHEBI:57453"/>
        <dbReference type="ChEBI" id="CHEBI:57844"/>
        <dbReference type="ChEBI" id="CHEBI:58199"/>
        <dbReference type="EC" id="2.1.1.13"/>
    </reaction>
</comment>
<dbReference type="Pfam" id="PF02607">
    <property type="entry name" value="B12-binding_2"/>
    <property type="match status" value="1"/>
</dbReference>
<dbReference type="InterPro" id="IPR003726">
    <property type="entry name" value="HCY_dom"/>
</dbReference>
<dbReference type="SUPFAM" id="SSF82282">
    <property type="entry name" value="Homocysteine S-methyltransferase"/>
    <property type="match status" value="1"/>
</dbReference>
<evidence type="ECO:0000256" key="11">
    <source>
        <dbReference type="ARBA" id="ARBA00022628"/>
    </source>
</evidence>
<keyword evidence="13" id="KW-0949">S-adenosyl-L-methionine</keyword>
<dbReference type="Pfam" id="PF02574">
    <property type="entry name" value="S-methyl_trans"/>
    <property type="match status" value="1"/>
</dbReference>
<organism evidence="25 26">
    <name type="scientific">Thermotoga petrophila (strain ATCC BAA-488 / DSM 13995 / JCM 10881 / RKU-1)</name>
    <dbReference type="NCBI Taxonomy" id="390874"/>
    <lineage>
        <taxon>Bacteria</taxon>
        <taxon>Thermotogati</taxon>
        <taxon>Thermotogota</taxon>
        <taxon>Thermotogae</taxon>
        <taxon>Thermotogales</taxon>
        <taxon>Thermotogaceae</taxon>
        <taxon>Thermotoga</taxon>
    </lineage>
</organism>
<evidence type="ECO:0000256" key="12">
    <source>
        <dbReference type="ARBA" id="ARBA00022679"/>
    </source>
</evidence>
<dbReference type="PROSITE" id="PS51332">
    <property type="entry name" value="B12_BINDING"/>
    <property type="match status" value="1"/>
</dbReference>
<dbReference type="SUPFAM" id="SSF47644">
    <property type="entry name" value="Methionine synthase domain"/>
    <property type="match status" value="1"/>
</dbReference>
<dbReference type="InterPro" id="IPR036724">
    <property type="entry name" value="Cobalamin-bd_sf"/>
</dbReference>
<dbReference type="GO" id="GO:0046653">
    <property type="term" value="P:tetrahydrofolate metabolic process"/>
    <property type="evidence" value="ECO:0007669"/>
    <property type="project" value="TreeGrafter"/>
</dbReference>
<dbReference type="Proteomes" id="UP000006558">
    <property type="component" value="Chromosome"/>
</dbReference>
<feature type="domain" description="Pterin-binding" evidence="22">
    <location>
        <begin position="315"/>
        <end position="556"/>
    </location>
</feature>
<evidence type="ECO:0000256" key="14">
    <source>
        <dbReference type="ARBA" id="ARBA00022723"/>
    </source>
</evidence>
<evidence type="ECO:0000313" key="26">
    <source>
        <dbReference type="Proteomes" id="UP000006558"/>
    </source>
</evidence>
<dbReference type="Pfam" id="PF00809">
    <property type="entry name" value="Pterin_bind"/>
    <property type="match status" value="1"/>
</dbReference>
<keyword evidence="17" id="KW-0170">Cobalt</keyword>
<dbReference type="PROSITE" id="PS51337">
    <property type="entry name" value="B12_BINDING_NTER"/>
    <property type="match status" value="1"/>
</dbReference>
<dbReference type="PANTHER" id="PTHR45833">
    <property type="entry name" value="METHIONINE SYNTHASE"/>
    <property type="match status" value="1"/>
</dbReference>
<evidence type="ECO:0000256" key="2">
    <source>
        <dbReference type="ARBA" id="ARBA00001947"/>
    </source>
</evidence>
<dbReference type="InterPro" id="IPR036594">
    <property type="entry name" value="Meth_synthase_dom"/>
</dbReference>
<dbReference type="KEGG" id="tpt:Tpet_0656"/>
<feature type="domain" description="B12-binding" evidence="23">
    <location>
        <begin position="648"/>
        <end position="768"/>
    </location>
</feature>
<dbReference type="FunFam" id="3.40.50.280:FF:000003">
    <property type="entry name" value="Dimethylamine methyltransferase corrinoid protein"/>
    <property type="match status" value="1"/>
</dbReference>
<evidence type="ECO:0000256" key="20">
    <source>
        <dbReference type="PROSITE-ProRule" id="PRU00333"/>
    </source>
</evidence>
<dbReference type="EC" id="2.1.1.13" evidence="7"/>
<dbReference type="GO" id="GO:0008705">
    <property type="term" value="F:methionine synthase activity"/>
    <property type="evidence" value="ECO:0007669"/>
    <property type="project" value="UniProtKB-EC"/>
</dbReference>
<dbReference type="InterPro" id="IPR000489">
    <property type="entry name" value="Pterin-binding_dom"/>
</dbReference>
<keyword evidence="15 20" id="KW-0862">Zinc</keyword>
<keyword evidence="10" id="KW-0028">Amino-acid biosynthesis</keyword>
<dbReference type="Pfam" id="PF02310">
    <property type="entry name" value="B12-binding"/>
    <property type="match status" value="1"/>
</dbReference>
<comment type="pathway">
    <text evidence="4">Amino-acid biosynthesis; L-methionine biosynthesis via de novo pathway; L-methionine from L-homocysteine (MetH route): step 1/1.</text>
</comment>
<evidence type="ECO:0000256" key="7">
    <source>
        <dbReference type="ARBA" id="ARBA00012032"/>
    </source>
</evidence>
<dbReference type="InterPro" id="IPR050554">
    <property type="entry name" value="Met_Synthase/Corrinoid"/>
</dbReference>
<evidence type="ECO:0000259" key="21">
    <source>
        <dbReference type="PROSITE" id="PS50970"/>
    </source>
</evidence>
<evidence type="ECO:0000259" key="22">
    <source>
        <dbReference type="PROSITE" id="PS50972"/>
    </source>
</evidence>
<dbReference type="InterPro" id="IPR036589">
    <property type="entry name" value="HCY_dom_sf"/>
</dbReference>
<evidence type="ECO:0000256" key="19">
    <source>
        <dbReference type="ARBA" id="ARBA00031040"/>
    </source>
</evidence>
<dbReference type="PANTHER" id="PTHR45833:SF1">
    <property type="entry name" value="METHIONINE SYNTHASE"/>
    <property type="match status" value="1"/>
</dbReference>
<evidence type="ECO:0000256" key="18">
    <source>
        <dbReference type="ARBA" id="ARBA00025552"/>
    </source>
</evidence>
<dbReference type="EMBL" id="CP000702">
    <property type="protein sequence ID" value="ABQ46676.1"/>
    <property type="molecule type" value="Genomic_DNA"/>
</dbReference>
<feature type="binding site" evidence="20">
    <location>
        <position position="273"/>
    </location>
    <ligand>
        <name>Zn(2+)</name>
        <dbReference type="ChEBI" id="CHEBI:29105"/>
    </ligand>
</feature>
<comment type="function">
    <text evidence="18">Catalyzes the transfer of a methyl group from methyl-cobalamin to homocysteine, yielding enzyme-bound cob(I)alamin and methionine. Subsequently, remethylates the cofactor using methyltetrahydrofolate.</text>
</comment>
<evidence type="ECO:0000259" key="23">
    <source>
        <dbReference type="PROSITE" id="PS51332"/>
    </source>
</evidence>
<dbReference type="PROSITE" id="PS50972">
    <property type="entry name" value="PTERIN_BINDING"/>
    <property type="match status" value="1"/>
</dbReference>
<dbReference type="UniPathway" id="UPA00051">
    <property type="reaction ID" value="UER00081"/>
</dbReference>
<evidence type="ECO:0000256" key="10">
    <source>
        <dbReference type="ARBA" id="ARBA00022605"/>
    </source>
</evidence>
<dbReference type="GO" id="GO:0046872">
    <property type="term" value="F:metal ion binding"/>
    <property type="evidence" value="ECO:0007669"/>
    <property type="project" value="UniProtKB-KW"/>
</dbReference>
<comment type="cofactor">
    <cofactor evidence="2 20">
        <name>Zn(2+)</name>
        <dbReference type="ChEBI" id="CHEBI:29105"/>
    </cofactor>
</comment>
<feature type="binding site" evidence="20">
    <location>
        <position position="272"/>
    </location>
    <ligand>
        <name>Zn(2+)</name>
        <dbReference type="ChEBI" id="CHEBI:29105"/>
    </ligand>
</feature>
<comment type="similarity">
    <text evidence="6">Belongs to the methylamine corrinoid protein family.</text>
</comment>
<dbReference type="CDD" id="cd02070">
    <property type="entry name" value="corrinoid_protein_B12-BD"/>
    <property type="match status" value="1"/>
</dbReference>
<reference evidence="26" key="1">
    <citation type="submission" date="2007-05" db="EMBL/GenBank/DDBJ databases">
        <title>Complete sequence of Thermotoga petrophila RKU-1.</title>
        <authorList>
            <consortium name="US DOE Joint Genome Institute"/>
            <person name="Copeland A."/>
            <person name="Lucas S."/>
            <person name="Lapidus A."/>
            <person name="Barry K."/>
            <person name="Glavina del Rio T."/>
            <person name="Dalin E."/>
            <person name="Tice H."/>
            <person name="Pitluck S."/>
            <person name="Sims D."/>
            <person name="Brettin T."/>
            <person name="Bruce D."/>
            <person name="Detter J.C."/>
            <person name="Han C."/>
            <person name="Tapia R."/>
            <person name="Schmutz J."/>
            <person name="Larimer F."/>
            <person name="Land M."/>
            <person name="Hauser L."/>
            <person name="Kyrpides N."/>
            <person name="Mikhailova N."/>
            <person name="Nelson K."/>
            <person name="Gogarten J.P."/>
            <person name="Noll K."/>
            <person name="Richardson P."/>
        </authorList>
    </citation>
    <scope>NUCLEOTIDE SEQUENCE [LARGE SCALE GENOMIC DNA]</scope>
    <source>
        <strain evidence="26">ATCC BAA-488 / DSM 13995 / JCM 10881 / RKU-1</strain>
    </source>
</reference>
<comment type="similarity">
    <text evidence="5">Belongs to the vitamin-B12 dependent methionine synthase family.</text>
</comment>
<evidence type="ECO:0000256" key="3">
    <source>
        <dbReference type="ARBA" id="ARBA00001956"/>
    </source>
</evidence>
<evidence type="ECO:0000256" key="1">
    <source>
        <dbReference type="ARBA" id="ARBA00001700"/>
    </source>
</evidence>
<feature type="binding site" evidence="20">
    <location>
        <position position="207"/>
    </location>
    <ligand>
        <name>Zn(2+)</name>
        <dbReference type="ChEBI" id="CHEBI:29105"/>
    </ligand>
</feature>
<protein>
    <recommendedName>
        <fullName evidence="8">Methionine synthase</fullName>
        <ecNumber evidence="7">2.1.1.13</ecNumber>
    </recommendedName>
    <alternativeName>
        <fullName evidence="19">5-methyltetrahydrofolate--homocysteine methyltransferase</fullName>
    </alternativeName>
</protein>
<dbReference type="GO" id="GO:0032259">
    <property type="term" value="P:methylation"/>
    <property type="evidence" value="ECO:0007669"/>
    <property type="project" value="UniProtKB-KW"/>
</dbReference>
<dbReference type="HOGENOM" id="CLU_004914_0_2_0"/>
<keyword evidence="11" id="KW-0846">Cobalamin</keyword>
<dbReference type="InterPro" id="IPR006158">
    <property type="entry name" value="Cobalamin-bd"/>
</dbReference>